<dbReference type="AlphaFoldDB" id="A0A150LW15"/>
<protein>
    <submittedName>
        <fullName evidence="1">Uncharacterized protein</fullName>
    </submittedName>
</protein>
<evidence type="ECO:0000313" key="2">
    <source>
        <dbReference type="Proteomes" id="UP000075455"/>
    </source>
</evidence>
<name>A0A150LW15_9BACL</name>
<proteinExistence type="predicted"/>
<dbReference type="Proteomes" id="UP000075455">
    <property type="component" value="Unassembled WGS sequence"/>
</dbReference>
<evidence type="ECO:0000313" key="1">
    <source>
        <dbReference type="EMBL" id="KYD16296.1"/>
    </source>
</evidence>
<reference evidence="1 2" key="1">
    <citation type="submission" date="2016-01" db="EMBL/GenBank/DDBJ databases">
        <title>Draft Genome Sequences of Seven Thermophilic Sporeformers Isolated from Foods.</title>
        <authorList>
            <person name="Berendsen E.M."/>
            <person name="Wells-Bennik M.H."/>
            <person name="Krawcyk A.O."/>
            <person name="De Jong A."/>
            <person name="Holsappel S."/>
            <person name="Eijlander R.T."/>
            <person name="Kuipers O.P."/>
        </authorList>
    </citation>
    <scope>NUCLEOTIDE SEQUENCE [LARGE SCALE GENOMIC DNA]</scope>
    <source>
        <strain evidence="1 2">B4119</strain>
    </source>
</reference>
<accession>A0A150LW15</accession>
<sequence>MKNTTQKIINQFPQLKPLLDESNKEVLKTSSTLSELEKTFLQLARFFEKPNEEAFSLQLLYQHLEDEWLEFALQLIVEFFRNETYLIKNPNFSIIRDSQDYYTQSDFARYLEDKGIHFPQNKIAVYRKRGKFPKEDLLIAGTPYWSKYTVESFAKHLLEQQKQ</sequence>
<dbReference type="PATRIC" id="fig|81408.3.peg.3060"/>
<gene>
    <name evidence="1" type="ORF">B4119_4088</name>
</gene>
<comment type="caution">
    <text evidence="1">The sequence shown here is derived from an EMBL/GenBank/DDBJ whole genome shotgun (WGS) entry which is preliminary data.</text>
</comment>
<dbReference type="RefSeq" id="WP_061579266.1">
    <property type="nucleotide sequence ID" value="NZ_LQYS01000033.1"/>
</dbReference>
<dbReference type="EMBL" id="LQYS01000033">
    <property type="protein sequence ID" value="KYD16296.1"/>
    <property type="molecule type" value="Genomic_DNA"/>
</dbReference>
<organism evidence="1 2">
    <name type="scientific">Saccharococcus caldoxylosilyticus</name>
    <dbReference type="NCBI Taxonomy" id="81408"/>
    <lineage>
        <taxon>Bacteria</taxon>
        <taxon>Bacillati</taxon>
        <taxon>Bacillota</taxon>
        <taxon>Bacilli</taxon>
        <taxon>Bacillales</taxon>
        <taxon>Anoxybacillaceae</taxon>
        <taxon>Saccharococcus</taxon>
    </lineage>
</organism>